<dbReference type="EMBL" id="CP047656">
    <property type="protein sequence ID" value="QHJ13080.1"/>
    <property type="molecule type" value="Genomic_DNA"/>
</dbReference>
<keyword evidence="3 11" id="KW-1134">Transmembrane beta strand</keyword>
<feature type="signal peptide" evidence="13">
    <location>
        <begin position="1"/>
        <end position="30"/>
    </location>
</feature>
<organism evidence="16 17">
    <name type="scientific">Paraglaciecola mesophila</name>
    <dbReference type="NCBI Taxonomy" id="197222"/>
    <lineage>
        <taxon>Bacteria</taxon>
        <taxon>Pseudomonadati</taxon>
        <taxon>Pseudomonadota</taxon>
        <taxon>Gammaproteobacteria</taxon>
        <taxon>Alteromonadales</taxon>
        <taxon>Alteromonadaceae</taxon>
        <taxon>Paraglaciecola</taxon>
    </lineage>
</organism>
<dbReference type="OrthoDB" id="7051185at2"/>
<dbReference type="AlphaFoldDB" id="A0A857JPL0"/>
<dbReference type="InterPro" id="IPR000531">
    <property type="entry name" value="Beta-barrel_TonB"/>
</dbReference>
<keyword evidence="6" id="KW-0408">Iron</keyword>
<evidence type="ECO:0000256" key="8">
    <source>
        <dbReference type="ARBA" id="ARBA00023077"/>
    </source>
</evidence>
<accession>A0A857JPL0</accession>
<proteinExistence type="inferred from homology"/>
<keyword evidence="5 11" id="KW-0812">Transmembrane</keyword>
<dbReference type="PANTHER" id="PTHR32552">
    <property type="entry name" value="FERRICHROME IRON RECEPTOR-RELATED"/>
    <property type="match status" value="1"/>
</dbReference>
<dbReference type="Proteomes" id="UP000464524">
    <property type="component" value="Chromosome"/>
</dbReference>
<dbReference type="InterPro" id="IPR039426">
    <property type="entry name" value="TonB-dep_rcpt-like"/>
</dbReference>
<evidence type="ECO:0000259" key="14">
    <source>
        <dbReference type="Pfam" id="PF00593"/>
    </source>
</evidence>
<comment type="similarity">
    <text evidence="11 12">Belongs to the TonB-dependent receptor family.</text>
</comment>
<evidence type="ECO:0000256" key="5">
    <source>
        <dbReference type="ARBA" id="ARBA00022692"/>
    </source>
</evidence>
<reference evidence="16 17" key="1">
    <citation type="submission" date="2019-12" db="EMBL/GenBank/DDBJ databases">
        <title>Genome sequencing and assembly of endphytes of Porphyra tenera.</title>
        <authorList>
            <person name="Park J.M."/>
            <person name="Shin R."/>
            <person name="Jo S.H."/>
        </authorList>
    </citation>
    <scope>NUCLEOTIDE SEQUENCE [LARGE SCALE GENOMIC DNA]</scope>
    <source>
        <strain evidence="16 17">GPM4</strain>
    </source>
</reference>
<dbReference type="PANTHER" id="PTHR32552:SF81">
    <property type="entry name" value="TONB-DEPENDENT OUTER MEMBRANE RECEPTOR"/>
    <property type="match status" value="1"/>
</dbReference>
<keyword evidence="10 11" id="KW-0998">Cell outer membrane</keyword>
<protein>
    <submittedName>
        <fullName evidence="16">Pesticin receptor</fullName>
    </submittedName>
</protein>
<evidence type="ECO:0000256" key="3">
    <source>
        <dbReference type="ARBA" id="ARBA00022452"/>
    </source>
</evidence>
<evidence type="ECO:0000313" key="16">
    <source>
        <dbReference type="EMBL" id="QHJ13080.1"/>
    </source>
</evidence>
<feature type="domain" description="TonB-dependent receptor plug" evidence="15">
    <location>
        <begin position="55"/>
        <end position="159"/>
    </location>
</feature>
<dbReference type="Pfam" id="PF00593">
    <property type="entry name" value="TonB_dep_Rec_b-barrel"/>
    <property type="match status" value="1"/>
</dbReference>
<dbReference type="GO" id="GO:0006826">
    <property type="term" value="P:iron ion transport"/>
    <property type="evidence" value="ECO:0007669"/>
    <property type="project" value="UniProtKB-KW"/>
</dbReference>
<dbReference type="KEGG" id="pmes:FX988_03338"/>
<dbReference type="Pfam" id="PF07715">
    <property type="entry name" value="Plug"/>
    <property type="match status" value="1"/>
</dbReference>
<dbReference type="Gene3D" id="2.40.170.20">
    <property type="entry name" value="TonB-dependent receptor, beta-barrel domain"/>
    <property type="match status" value="1"/>
</dbReference>
<evidence type="ECO:0000313" key="17">
    <source>
        <dbReference type="Proteomes" id="UP000464524"/>
    </source>
</evidence>
<name>A0A857JPL0_9ALTE</name>
<keyword evidence="13" id="KW-0732">Signal</keyword>
<evidence type="ECO:0000259" key="15">
    <source>
        <dbReference type="Pfam" id="PF07715"/>
    </source>
</evidence>
<evidence type="ECO:0000256" key="1">
    <source>
        <dbReference type="ARBA" id="ARBA00004571"/>
    </source>
</evidence>
<feature type="chain" id="PRO_5032298748" evidence="13">
    <location>
        <begin position="31"/>
        <end position="753"/>
    </location>
</feature>
<sequence>MLLTKKRKSILAVATALGLINGSFSQSIYAQEKELDEDGFEQIIVTASRTATVASKTPVALASIGADDLRDSGVTDPTTLGDMTPNISIDRNNGLQITIRGVSSSDNTEKGDPSAAFLLDGVYIARPQAQEVSFFDVSRVEVLRGPQGTLYGRNTTAGVVNIITNKPRYDFESSFDLAYGNYNTLQGTAMVNVPVNDDFALRFAANIDQRDSYIETDGVNADVDKYKDNRSVRLSGLYNVSDDVEILVRADYSSMLGNPMETVLLSNFYTMPFESGVDPKYTDSNSKALRQLGFDTTGKQDRDNSTWGIESDINWFITEELTLNYIGSYREFTRDEEGTRFFGENEATDFITTNQYTWDGDYKQHSEELRLAYDNGNLQAQAGLYYFREESGIALILYGLRAPEGQDGYIFGFPQDPTISKSVAYFGQTTYHLTDELRVTGGIRSTHDEKSRVGATITHTTLDEEIDFENGDILNNASREFSKVTWKLGLDYDLDSRTLLYGSVATGYKAGGFNAGCIEGEGCINPTTEEAFYYAPETLVAFEAGLKTRFPEYKLQLNTSAFHYDYEDLQLSQIIDVEGAPQAVTTNAAVADVDGVEIESIWTPNQATNVNLAVTWLDARFDDYQMSENASFDGKPLSRSPEFTLNAGYTYTWELSNGAALDLSLNTKWSSEYVILNNTIEAYFRQPSYTKTGITVTYNSPDGNWYAQAFGKNLENNVTLSSATVASRFPTLSNGSATFSDPRTFGVRVGYRY</sequence>
<dbReference type="InterPro" id="IPR012910">
    <property type="entry name" value="Plug_dom"/>
</dbReference>
<keyword evidence="2 11" id="KW-0813">Transport</keyword>
<dbReference type="InterPro" id="IPR036942">
    <property type="entry name" value="Beta-barrel_TonB_sf"/>
</dbReference>
<evidence type="ECO:0000256" key="6">
    <source>
        <dbReference type="ARBA" id="ARBA00023004"/>
    </source>
</evidence>
<dbReference type="GO" id="GO:0009279">
    <property type="term" value="C:cell outer membrane"/>
    <property type="evidence" value="ECO:0007669"/>
    <property type="project" value="UniProtKB-SubCell"/>
</dbReference>
<evidence type="ECO:0000256" key="9">
    <source>
        <dbReference type="ARBA" id="ARBA00023136"/>
    </source>
</evidence>
<evidence type="ECO:0000256" key="7">
    <source>
        <dbReference type="ARBA" id="ARBA00023065"/>
    </source>
</evidence>
<keyword evidence="9 11" id="KW-0472">Membrane</keyword>
<evidence type="ECO:0000256" key="12">
    <source>
        <dbReference type="RuleBase" id="RU003357"/>
    </source>
</evidence>
<keyword evidence="4" id="KW-0410">Iron transport</keyword>
<dbReference type="RefSeq" id="WP_160181207.1">
    <property type="nucleotide sequence ID" value="NZ_CP047656.1"/>
</dbReference>
<keyword evidence="7" id="KW-0406">Ion transport</keyword>
<evidence type="ECO:0000256" key="10">
    <source>
        <dbReference type="ARBA" id="ARBA00023237"/>
    </source>
</evidence>
<keyword evidence="8 12" id="KW-0798">TonB box</keyword>
<evidence type="ECO:0000256" key="13">
    <source>
        <dbReference type="SAM" id="SignalP"/>
    </source>
</evidence>
<comment type="subcellular location">
    <subcellularLocation>
        <location evidence="1 11">Cell outer membrane</location>
        <topology evidence="1 11">Multi-pass membrane protein</topology>
    </subcellularLocation>
</comment>
<keyword evidence="16" id="KW-0675">Receptor</keyword>
<feature type="domain" description="TonB-dependent receptor-like beta-barrel" evidence="14">
    <location>
        <begin position="284"/>
        <end position="714"/>
    </location>
</feature>
<evidence type="ECO:0000256" key="4">
    <source>
        <dbReference type="ARBA" id="ARBA00022496"/>
    </source>
</evidence>
<dbReference type="SUPFAM" id="SSF56935">
    <property type="entry name" value="Porins"/>
    <property type="match status" value="1"/>
</dbReference>
<dbReference type="PROSITE" id="PS52016">
    <property type="entry name" value="TONB_DEPENDENT_REC_3"/>
    <property type="match status" value="1"/>
</dbReference>
<gene>
    <name evidence="16" type="ORF">FX988_03338</name>
</gene>
<evidence type="ECO:0000256" key="2">
    <source>
        <dbReference type="ARBA" id="ARBA00022448"/>
    </source>
</evidence>
<keyword evidence="17" id="KW-1185">Reference proteome</keyword>
<evidence type="ECO:0000256" key="11">
    <source>
        <dbReference type="PROSITE-ProRule" id="PRU01360"/>
    </source>
</evidence>